<gene>
    <name evidence="1" type="ORF">BDP27DRAFT_1315682</name>
</gene>
<keyword evidence="2" id="KW-1185">Reference proteome</keyword>
<sequence length="394" mass="46045">MSSDLPPEIIEKIVRQVWYSCLSPDERILFMTACPRLSGTWRSQYARIASTTIHIPCMNYLLYLAEIIRTRKSLIYDWKHLRTGARSIICFLDLRTSILDYYSYTVWHIFAHMGNYIGIRTCFPSVQQFSFETVFLPIASQPQIGHTQMAIIFDRNQPPNPRRDCLQLDVYFNVIIYDPFRAGLSSSSSGAWALDGFFFLLYFYQIYHGVFHMENPPRYTKEDPIRDGKGFISNLLLRDLQTCGTRGDICASRSSVFRETLRMEDRMGVNHYLWLVGLAASDREVSEPGRMETQTVYKSGEGGFFHRVALGIWNRLRYWSNRSLAIILTAVQPPVINLDFGTSYRPKFEVGSPHHNQKIEWWIIKYSDGRLEPSRPYSKWALFRLEQRQMFLQV</sequence>
<comment type="caution">
    <text evidence="1">The sequence shown here is derived from an EMBL/GenBank/DDBJ whole genome shotgun (WGS) entry which is preliminary data.</text>
</comment>
<name>A0A9P5Q5X9_9AGAR</name>
<evidence type="ECO:0000313" key="2">
    <source>
        <dbReference type="Proteomes" id="UP000772434"/>
    </source>
</evidence>
<evidence type="ECO:0000313" key="1">
    <source>
        <dbReference type="EMBL" id="KAF9075208.1"/>
    </source>
</evidence>
<proteinExistence type="predicted"/>
<protein>
    <submittedName>
        <fullName evidence="1">Uncharacterized protein</fullName>
    </submittedName>
</protein>
<dbReference type="EMBL" id="JADNRY010000010">
    <property type="protein sequence ID" value="KAF9075208.1"/>
    <property type="molecule type" value="Genomic_DNA"/>
</dbReference>
<dbReference type="OrthoDB" id="2836053at2759"/>
<dbReference type="Proteomes" id="UP000772434">
    <property type="component" value="Unassembled WGS sequence"/>
</dbReference>
<reference evidence="1" key="1">
    <citation type="submission" date="2020-11" db="EMBL/GenBank/DDBJ databases">
        <authorList>
            <consortium name="DOE Joint Genome Institute"/>
            <person name="Ahrendt S."/>
            <person name="Riley R."/>
            <person name="Andreopoulos W."/>
            <person name="Labutti K."/>
            <person name="Pangilinan J."/>
            <person name="Ruiz-Duenas F.J."/>
            <person name="Barrasa J.M."/>
            <person name="Sanchez-Garcia M."/>
            <person name="Camarero S."/>
            <person name="Miyauchi S."/>
            <person name="Serrano A."/>
            <person name="Linde D."/>
            <person name="Babiker R."/>
            <person name="Drula E."/>
            <person name="Ayuso-Fernandez I."/>
            <person name="Pacheco R."/>
            <person name="Padilla G."/>
            <person name="Ferreira P."/>
            <person name="Barriuso J."/>
            <person name="Kellner H."/>
            <person name="Castanera R."/>
            <person name="Alfaro M."/>
            <person name="Ramirez L."/>
            <person name="Pisabarro A.G."/>
            <person name="Kuo A."/>
            <person name="Tritt A."/>
            <person name="Lipzen A."/>
            <person name="He G."/>
            <person name="Yan M."/>
            <person name="Ng V."/>
            <person name="Cullen D."/>
            <person name="Martin F."/>
            <person name="Rosso M.-N."/>
            <person name="Henrissat B."/>
            <person name="Hibbett D."/>
            <person name="Martinez A.T."/>
            <person name="Grigoriev I.V."/>
        </authorList>
    </citation>
    <scope>NUCLEOTIDE SEQUENCE</scope>
    <source>
        <strain evidence="1">AH 40177</strain>
    </source>
</reference>
<accession>A0A9P5Q5X9</accession>
<organism evidence="1 2">
    <name type="scientific">Rhodocollybia butyracea</name>
    <dbReference type="NCBI Taxonomy" id="206335"/>
    <lineage>
        <taxon>Eukaryota</taxon>
        <taxon>Fungi</taxon>
        <taxon>Dikarya</taxon>
        <taxon>Basidiomycota</taxon>
        <taxon>Agaricomycotina</taxon>
        <taxon>Agaricomycetes</taxon>
        <taxon>Agaricomycetidae</taxon>
        <taxon>Agaricales</taxon>
        <taxon>Marasmiineae</taxon>
        <taxon>Omphalotaceae</taxon>
        <taxon>Rhodocollybia</taxon>
    </lineage>
</organism>
<dbReference type="AlphaFoldDB" id="A0A9P5Q5X9"/>